<dbReference type="AlphaFoldDB" id="S2W0L2"/>
<dbReference type="EMBL" id="AGZR01000009">
    <property type="protein sequence ID" value="EPD31900.1"/>
    <property type="molecule type" value="Genomic_DNA"/>
</dbReference>
<keyword evidence="2" id="KW-1185">Reference proteome</keyword>
<gene>
    <name evidence="1" type="ORF">HMPREF9306_01456</name>
</gene>
<dbReference type="Proteomes" id="UP000014417">
    <property type="component" value="Unassembled WGS sequence"/>
</dbReference>
<protein>
    <submittedName>
        <fullName evidence="1">Uncharacterized protein</fullName>
    </submittedName>
</protein>
<dbReference type="HOGENOM" id="CLU_1804467_0_0_11"/>
<name>S2W0L2_9ACTN</name>
<evidence type="ECO:0000313" key="1">
    <source>
        <dbReference type="EMBL" id="EPD31900.1"/>
    </source>
</evidence>
<dbReference type="STRING" id="883161.HMPREF9306_01456"/>
<comment type="caution">
    <text evidence="1">The sequence shown here is derived from an EMBL/GenBank/DDBJ whole genome shotgun (WGS) entry which is preliminary data.</text>
</comment>
<reference evidence="1 2" key="1">
    <citation type="submission" date="2013-04" db="EMBL/GenBank/DDBJ databases">
        <title>The Genome Sequence of Propionimicrobium lymphophilum ACS-093-V-SCH5.</title>
        <authorList>
            <consortium name="The Broad Institute Genomics Platform"/>
            <person name="Earl A."/>
            <person name="Ward D."/>
            <person name="Feldgarden M."/>
            <person name="Gevers D."/>
            <person name="Saerens B."/>
            <person name="Vaneechoutte M."/>
            <person name="Walker B."/>
            <person name="Young S."/>
            <person name="Zeng Q."/>
            <person name="Gargeya S."/>
            <person name="Fitzgerald M."/>
            <person name="Haas B."/>
            <person name="Abouelleil A."/>
            <person name="Allen A.W."/>
            <person name="Alvarado L."/>
            <person name="Arachchi H.M."/>
            <person name="Berlin A.M."/>
            <person name="Chapman S.B."/>
            <person name="Gainer-Dewar J."/>
            <person name="Goldberg J."/>
            <person name="Griggs A."/>
            <person name="Gujja S."/>
            <person name="Hansen M."/>
            <person name="Howarth C."/>
            <person name="Imamovic A."/>
            <person name="Ireland A."/>
            <person name="Larimer J."/>
            <person name="McCowan C."/>
            <person name="Murphy C."/>
            <person name="Pearson M."/>
            <person name="Poon T.W."/>
            <person name="Priest M."/>
            <person name="Roberts A."/>
            <person name="Saif S."/>
            <person name="Shea T."/>
            <person name="Sisk P."/>
            <person name="Sykes S."/>
            <person name="Wortman J."/>
            <person name="Nusbaum C."/>
            <person name="Birren B."/>
        </authorList>
    </citation>
    <scope>NUCLEOTIDE SEQUENCE [LARGE SCALE GENOMIC DNA]</scope>
    <source>
        <strain evidence="1 2">ACS-093-V-SCH5</strain>
    </source>
</reference>
<accession>S2W0L2</accession>
<sequence>MRSYLGCALSRLGVAVRHARKNCEYQLDAARVSLPIDDLRALFSAAHDAITTPRACDEDCWLEPLSPDLIATLVHALEGEVTRQSELLHSATTIGDYQWSKESARAETNARYLLRCISRARLEGHGIHFVLSAANLKESANEK</sequence>
<proteinExistence type="predicted"/>
<dbReference type="RefSeq" id="WP_016456282.1">
    <property type="nucleotide sequence ID" value="NZ_KE150269.1"/>
</dbReference>
<evidence type="ECO:0000313" key="2">
    <source>
        <dbReference type="Proteomes" id="UP000014417"/>
    </source>
</evidence>
<organism evidence="1 2">
    <name type="scientific">Propionimicrobium lymphophilum ACS-093-V-SCH5</name>
    <dbReference type="NCBI Taxonomy" id="883161"/>
    <lineage>
        <taxon>Bacteria</taxon>
        <taxon>Bacillati</taxon>
        <taxon>Actinomycetota</taxon>
        <taxon>Actinomycetes</taxon>
        <taxon>Propionibacteriales</taxon>
        <taxon>Propionibacteriaceae</taxon>
        <taxon>Propionimicrobium</taxon>
    </lineage>
</organism>